<dbReference type="Proteomes" id="UP000675881">
    <property type="component" value="Chromosome 3"/>
</dbReference>
<proteinExistence type="predicted"/>
<protein>
    <submittedName>
        <fullName evidence="1">(salmon louse) hypothetical protein</fullName>
    </submittedName>
</protein>
<name>A0A7R8H5V1_LEPSM</name>
<dbReference type="EMBL" id="HG994582">
    <property type="protein sequence ID" value="CAF2887502.1"/>
    <property type="molecule type" value="Genomic_DNA"/>
</dbReference>
<evidence type="ECO:0000313" key="1">
    <source>
        <dbReference type="EMBL" id="CAF2887502.1"/>
    </source>
</evidence>
<evidence type="ECO:0000313" key="2">
    <source>
        <dbReference type="Proteomes" id="UP000675881"/>
    </source>
</evidence>
<accession>A0A7R8H5V1</accession>
<reference evidence="1" key="1">
    <citation type="submission" date="2021-02" db="EMBL/GenBank/DDBJ databases">
        <authorList>
            <person name="Bekaert M."/>
        </authorList>
    </citation>
    <scope>NUCLEOTIDE SEQUENCE</scope>
    <source>
        <strain evidence="1">IoA-00</strain>
    </source>
</reference>
<dbReference type="AlphaFoldDB" id="A0A7R8H5V1"/>
<organism evidence="1 2">
    <name type="scientific">Lepeophtheirus salmonis</name>
    <name type="common">Salmon louse</name>
    <name type="synonym">Caligus salmonis</name>
    <dbReference type="NCBI Taxonomy" id="72036"/>
    <lineage>
        <taxon>Eukaryota</taxon>
        <taxon>Metazoa</taxon>
        <taxon>Ecdysozoa</taxon>
        <taxon>Arthropoda</taxon>
        <taxon>Crustacea</taxon>
        <taxon>Multicrustacea</taxon>
        <taxon>Hexanauplia</taxon>
        <taxon>Copepoda</taxon>
        <taxon>Siphonostomatoida</taxon>
        <taxon>Caligidae</taxon>
        <taxon>Lepeophtheirus</taxon>
    </lineage>
</organism>
<gene>
    <name evidence="1" type="ORF">LSAA_7380</name>
</gene>
<sequence length="156" mass="17723">MAAINILPSDMGTKHLYLYFNLFRSQLVILLLQPPIQPTPQYFTGRSSHEWTQAIPHLIESQVIMIEFSLFISIPPTTELLLRTPIRDGKNCFYPRLQESLNPGLPKHYSRHVPKERSNGTSLYCAKVCGSGEIEVDMILQDLQHLCSDALQCPLS</sequence>
<keyword evidence="2" id="KW-1185">Reference proteome</keyword>